<reference evidence="2 3" key="1">
    <citation type="submission" date="2014-05" db="EMBL/GenBank/DDBJ databases">
        <title>Draft Genome Sequence of Kitasatospora cheerisanensis KCTC 2395.</title>
        <authorList>
            <person name="Nam D.H."/>
        </authorList>
    </citation>
    <scope>NUCLEOTIDE SEQUENCE [LARGE SCALE GENOMIC DNA]</scope>
    <source>
        <strain evidence="2 3">KCTC 2395</strain>
    </source>
</reference>
<name>A0A066YSD3_9ACTN</name>
<proteinExistence type="predicted"/>
<comment type="caution">
    <text evidence="2">The sequence shown here is derived from an EMBL/GenBank/DDBJ whole genome shotgun (WGS) entry which is preliminary data.</text>
</comment>
<dbReference type="HOGENOM" id="CLU_2916459_0_0_11"/>
<evidence type="ECO:0000256" key="1">
    <source>
        <dbReference type="SAM" id="MobiDB-lite"/>
    </source>
</evidence>
<gene>
    <name evidence="2" type="ORF">KCH_53670</name>
</gene>
<sequence length="61" mass="6928">MARVRAEPGHPGIHSHQPSPGQPHRPVRYRSGIRYSVTTRRSRTVILKFSSDRLTGRRVPA</sequence>
<dbReference type="EMBL" id="JNBY01000099">
    <property type="protein sequence ID" value="KDN82894.1"/>
    <property type="molecule type" value="Genomic_DNA"/>
</dbReference>
<dbReference type="Proteomes" id="UP000027178">
    <property type="component" value="Unassembled WGS sequence"/>
</dbReference>
<accession>A0A066YSD3</accession>
<organism evidence="2 3">
    <name type="scientific">Kitasatospora cheerisanensis KCTC 2395</name>
    <dbReference type="NCBI Taxonomy" id="1348663"/>
    <lineage>
        <taxon>Bacteria</taxon>
        <taxon>Bacillati</taxon>
        <taxon>Actinomycetota</taxon>
        <taxon>Actinomycetes</taxon>
        <taxon>Kitasatosporales</taxon>
        <taxon>Streptomycetaceae</taxon>
        <taxon>Kitasatospora</taxon>
    </lineage>
</organism>
<feature type="region of interest" description="Disordered" evidence="1">
    <location>
        <begin position="1"/>
        <end position="29"/>
    </location>
</feature>
<keyword evidence="3" id="KW-1185">Reference proteome</keyword>
<dbReference type="AlphaFoldDB" id="A0A066YSD3"/>
<protein>
    <submittedName>
        <fullName evidence="2">Uncharacterized protein</fullName>
    </submittedName>
</protein>
<evidence type="ECO:0000313" key="3">
    <source>
        <dbReference type="Proteomes" id="UP000027178"/>
    </source>
</evidence>
<evidence type="ECO:0000313" key="2">
    <source>
        <dbReference type="EMBL" id="KDN82894.1"/>
    </source>
</evidence>
<dbReference type="PATRIC" id="fig|1348663.4.peg.5194"/>